<proteinExistence type="predicted"/>
<dbReference type="PANTHER" id="PTHR33204">
    <property type="entry name" value="TRANSCRIPTIONAL REGULATOR, MARR FAMILY"/>
    <property type="match status" value="1"/>
</dbReference>
<dbReference type="SUPFAM" id="SSF46785">
    <property type="entry name" value="Winged helix' DNA-binding domain"/>
    <property type="match status" value="1"/>
</dbReference>
<keyword evidence="1" id="KW-0805">Transcription regulation</keyword>
<dbReference type="Pfam" id="PF01638">
    <property type="entry name" value="HxlR"/>
    <property type="match status" value="1"/>
</dbReference>
<evidence type="ECO:0000256" key="1">
    <source>
        <dbReference type="ARBA" id="ARBA00023015"/>
    </source>
</evidence>
<dbReference type="GO" id="GO:0003677">
    <property type="term" value="F:DNA binding"/>
    <property type="evidence" value="ECO:0007669"/>
    <property type="project" value="UniProtKB-KW"/>
</dbReference>
<keyword evidence="6" id="KW-1185">Reference proteome</keyword>
<reference evidence="5 6" key="2">
    <citation type="journal article" date="2016" name="Genome Announc.">
        <title>Permanent Draft Genome Sequences for Two Variants of Frankia sp. Strain CpI1, the First Frankia Strain Isolated from Root Nodules of Comptonia peregrina.</title>
        <authorList>
            <person name="Oshone R."/>
            <person name="Hurst S.G.IV."/>
            <person name="Abebe-Akele F."/>
            <person name="Simpson S."/>
            <person name="Morris K."/>
            <person name="Thomas W.K."/>
            <person name="Tisa L.S."/>
        </authorList>
    </citation>
    <scope>NUCLEOTIDE SEQUENCE [LARGE SCALE GENOMIC DNA]</scope>
    <source>
        <strain evidence="6">CpI1-S</strain>
    </source>
</reference>
<comment type="caution">
    <text evidence="5">The sequence shown here is derived from an EMBL/GenBank/DDBJ whole genome shotgun (WGS) entry which is preliminary data.</text>
</comment>
<dbReference type="PANTHER" id="PTHR33204:SF18">
    <property type="entry name" value="TRANSCRIPTIONAL REGULATORY PROTEIN"/>
    <property type="match status" value="1"/>
</dbReference>
<evidence type="ECO:0000259" key="4">
    <source>
        <dbReference type="PROSITE" id="PS51118"/>
    </source>
</evidence>
<dbReference type="InterPro" id="IPR002577">
    <property type="entry name" value="HTH_HxlR"/>
</dbReference>
<organism evidence="5 6">
    <name type="scientific">Frankia torreyi</name>
    <dbReference type="NCBI Taxonomy" id="1856"/>
    <lineage>
        <taxon>Bacteria</taxon>
        <taxon>Bacillati</taxon>
        <taxon>Actinomycetota</taxon>
        <taxon>Actinomycetes</taxon>
        <taxon>Frankiales</taxon>
        <taxon>Frankiaceae</taxon>
        <taxon>Frankia</taxon>
    </lineage>
</organism>
<dbReference type="AlphaFoldDB" id="A0A0D8BEG5"/>
<dbReference type="PROSITE" id="PS51118">
    <property type="entry name" value="HTH_HXLR"/>
    <property type="match status" value="1"/>
</dbReference>
<evidence type="ECO:0000313" key="6">
    <source>
        <dbReference type="Proteomes" id="UP000032545"/>
    </source>
</evidence>
<dbReference type="Proteomes" id="UP000032545">
    <property type="component" value="Unassembled WGS sequence"/>
</dbReference>
<evidence type="ECO:0000313" key="5">
    <source>
        <dbReference type="EMBL" id="KJE22445.1"/>
    </source>
</evidence>
<protein>
    <submittedName>
        <fullName evidence="5">Transcriptional regulator, HxlR family</fullName>
    </submittedName>
</protein>
<dbReference type="PATRIC" id="fig|1502723.3.peg.2743"/>
<dbReference type="RefSeq" id="WP_236705980.1">
    <property type="nucleotide sequence ID" value="NZ_JYFN01000024.1"/>
</dbReference>
<accession>A0A0D8BEG5</accession>
<sequence>MEPLSMEPLSPDMFHPACPSGAMPIRIGDKWAAMVIVCLEQGPRRFSELRVPMHVATPKVLTQTLRALERDGMITRTIHAEVPPRVEYELTSLGRSLLDLIAAGRRWADEHLPSLLAARNSYAERTGVVGGGGSVSTGP</sequence>
<evidence type="ECO:0000256" key="2">
    <source>
        <dbReference type="ARBA" id="ARBA00023125"/>
    </source>
</evidence>
<dbReference type="InterPro" id="IPR036390">
    <property type="entry name" value="WH_DNA-bd_sf"/>
</dbReference>
<dbReference type="EMBL" id="JYFN01000024">
    <property type="protein sequence ID" value="KJE22445.1"/>
    <property type="molecule type" value="Genomic_DNA"/>
</dbReference>
<keyword evidence="2" id="KW-0238">DNA-binding</keyword>
<gene>
    <name evidence="5" type="ORF">FF36_03317</name>
</gene>
<dbReference type="InterPro" id="IPR036388">
    <property type="entry name" value="WH-like_DNA-bd_sf"/>
</dbReference>
<evidence type="ECO:0000256" key="3">
    <source>
        <dbReference type="ARBA" id="ARBA00023163"/>
    </source>
</evidence>
<dbReference type="Gene3D" id="1.10.10.10">
    <property type="entry name" value="Winged helix-like DNA-binding domain superfamily/Winged helix DNA-binding domain"/>
    <property type="match status" value="1"/>
</dbReference>
<name>A0A0D8BEG5_9ACTN</name>
<keyword evidence="3" id="KW-0804">Transcription</keyword>
<reference evidence="6" key="1">
    <citation type="submission" date="2015-02" db="EMBL/GenBank/DDBJ databases">
        <title>Draft Genome of Frankia sp. CpI1-S.</title>
        <authorList>
            <person name="Oshone R.T."/>
            <person name="Ngom M."/>
            <person name="Ghodhbane-Gtari F."/>
            <person name="Gtari M."/>
            <person name="Morris K."/>
            <person name="Thomas K."/>
            <person name="Sen A."/>
            <person name="Tisa L.S."/>
        </authorList>
    </citation>
    <scope>NUCLEOTIDE SEQUENCE [LARGE SCALE GENOMIC DNA]</scope>
    <source>
        <strain evidence="6">CpI1-S</strain>
    </source>
</reference>
<feature type="domain" description="HTH hxlR-type" evidence="4">
    <location>
        <begin position="18"/>
        <end position="116"/>
    </location>
</feature>